<evidence type="ECO:0000313" key="2">
    <source>
        <dbReference type="EMBL" id="KAK1841036.1"/>
    </source>
</evidence>
<dbReference type="EMBL" id="JAQOWY010000511">
    <property type="protein sequence ID" value="KAK1841036.1"/>
    <property type="molecule type" value="Genomic_DNA"/>
</dbReference>
<organism evidence="2 3">
    <name type="scientific">Colletotrichum chrysophilum</name>
    <dbReference type="NCBI Taxonomy" id="1836956"/>
    <lineage>
        <taxon>Eukaryota</taxon>
        <taxon>Fungi</taxon>
        <taxon>Dikarya</taxon>
        <taxon>Ascomycota</taxon>
        <taxon>Pezizomycotina</taxon>
        <taxon>Sordariomycetes</taxon>
        <taxon>Hypocreomycetidae</taxon>
        <taxon>Glomerellales</taxon>
        <taxon>Glomerellaceae</taxon>
        <taxon>Colletotrichum</taxon>
        <taxon>Colletotrichum gloeosporioides species complex</taxon>
    </lineage>
</organism>
<reference evidence="2" key="1">
    <citation type="submission" date="2023-01" db="EMBL/GenBank/DDBJ databases">
        <title>Colletotrichum chrysophilum M932 genome sequence.</title>
        <authorList>
            <person name="Baroncelli R."/>
        </authorList>
    </citation>
    <scope>NUCLEOTIDE SEQUENCE</scope>
    <source>
        <strain evidence="2">M932</strain>
    </source>
</reference>
<feature type="compositionally biased region" description="Low complexity" evidence="1">
    <location>
        <begin position="9"/>
        <end position="21"/>
    </location>
</feature>
<evidence type="ECO:0000256" key="1">
    <source>
        <dbReference type="SAM" id="MobiDB-lite"/>
    </source>
</evidence>
<keyword evidence="3" id="KW-1185">Reference proteome</keyword>
<dbReference type="Proteomes" id="UP001243330">
    <property type="component" value="Unassembled WGS sequence"/>
</dbReference>
<gene>
    <name evidence="2" type="ORF">CCHR01_16327</name>
</gene>
<name>A0AAD9EDK1_9PEZI</name>
<accession>A0AAD9EDK1</accession>
<sequence>MSLLNEPQSSSKSSVQLSSVVNTSTTQESPLVFGFQKLYRRRRKQEAARYSRSTTLASD</sequence>
<proteinExistence type="predicted"/>
<protein>
    <submittedName>
        <fullName evidence="2">Uncharacterized protein</fullName>
    </submittedName>
</protein>
<feature type="region of interest" description="Disordered" evidence="1">
    <location>
        <begin position="1"/>
        <end position="26"/>
    </location>
</feature>
<comment type="caution">
    <text evidence="2">The sequence shown here is derived from an EMBL/GenBank/DDBJ whole genome shotgun (WGS) entry which is preliminary data.</text>
</comment>
<dbReference type="AlphaFoldDB" id="A0AAD9EDK1"/>
<evidence type="ECO:0000313" key="3">
    <source>
        <dbReference type="Proteomes" id="UP001243330"/>
    </source>
</evidence>